<dbReference type="GO" id="GO:0016787">
    <property type="term" value="F:hydrolase activity"/>
    <property type="evidence" value="ECO:0007669"/>
    <property type="project" value="UniProtKB-KW"/>
</dbReference>
<keyword evidence="1 3" id="KW-0378">Hydrolase</keyword>
<dbReference type="FunFam" id="3.40.50.1820:FF:000089">
    <property type="entry name" value="Alpha/beta hydrolase"/>
    <property type="match status" value="1"/>
</dbReference>
<organism evidence="3">
    <name type="scientific">hydrothermal vent metagenome</name>
    <dbReference type="NCBI Taxonomy" id="652676"/>
    <lineage>
        <taxon>unclassified sequences</taxon>
        <taxon>metagenomes</taxon>
        <taxon>ecological metagenomes</taxon>
    </lineage>
</organism>
<evidence type="ECO:0000259" key="2">
    <source>
        <dbReference type="Pfam" id="PF07859"/>
    </source>
</evidence>
<dbReference type="InterPro" id="IPR029058">
    <property type="entry name" value="AB_hydrolase_fold"/>
</dbReference>
<dbReference type="InterPro" id="IPR050300">
    <property type="entry name" value="GDXG_lipolytic_enzyme"/>
</dbReference>
<gene>
    <name evidence="3" type="ORF">MNBD_ALPHA04-2102</name>
</gene>
<dbReference type="InterPro" id="IPR013094">
    <property type="entry name" value="AB_hydrolase_3"/>
</dbReference>
<name>A0A3B0R9M8_9ZZZZ</name>
<protein>
    <submittedName>
        <fullName evidence="3">Alpha/beta hydrolase fold-3 domain protein</fullName>
    </submittedName>
</protein>
<dbReference type="SUPFAM" id="SSF53474">
    <property type="entry name" value="alpha/beta-Hydrolases"/>
    <property type="match status" value="1"/>
</dbReference>
<dbReference type="EMBL" id="UOEF01000058">
    <property type="protein sequence ID" value="VAV88801.1"/>
    <property type="molecule type" value="Genomic_DNA"/>
</dbReference>
<dbReference type="AlphaFoldDB" id="A0A3B0R9M8"/>
<accession>A0A3B0R9M8</accession>
<sequence length="320" mass="34056">MTDYSKTDPGMLQFIQSFYAAEKVGFGAVGLEAARAMLDAFPEMVDAPPAEVGDVRDIEVEGADGRLKARLYVPGDAQENSPGLIFFHGGGWVMGGLDSHDRPCRRICQLGKIPVLAVDYRLAPEHPFPAAVDDAEAAFLWACDHAGDLSMDKNRLAVGGDSAGGNIAASIALSLRGNSRGEPAFQLLIYPALQPFGSAPSHEKFSNGYALDTADMKFFISSYLQDHSNPQDPRAWPFFVDDVSDAAPAYIITGGQDPLQDDGAAYTALLQSAGVSVVHEHFPGMIHGFCSMTALSPIAMQALEDAARHVGTALRGGGRK</sequence>
<proteinExistence type="predicted"/>
<dbReference type="Pfam" id="PF07859">
    <property type="entry name" value="Abhydrolase_3"/>
    <property type="match status" value="1"/>
</dbReference>
<dbReference type="PANTHER" id="PTHR48081">
    <property type="entry name" value="AB HYDROLASE SUPERFAMILY PROTEIN C4A8.06C"/>
    <property type="match status" value="1"/>
</dbReference>
<dbReference type="Gene3D" id="3.40.50.1820">
    <property type="entry name" value="alpha/beta hydrolase"/>
    <property type="match status" value="1"/>
</dbReference>
<evidence type="ECO:0000256" key="1">
    <source>
        <dbReference type="ARBA" id="ARBA00022801"/>
    </source>
</evidence>
<feature type="domain" description="Alpha/beta hydrolase fold-3" evidence="2">
    <location>
        <begin position="84"/>
        <end position="290"/>
    </location>
</feature>
<dbReference type="PANTHER" id="PTHR48081:SF8">
    <property type="entry name" value="ALPHA_BETA HYDROLASE FOLD-3 DOMAIN-CONTAINING PROTEIN-RELATED"/>
    <property type="match status" value="1"/>
</dbReference>
<evidence type="ECO:0000313" key="3">
    <source>
        <dbReference type="EMBL" id="VAV88801.1"/>
    </source>
</evidence>
<reference evidence="3" key="1">
    <citation type="submission" date="2018-06" db="EMBL/GenBank/DDBJ databases">
        <authorList>
            <person name="Zhirakovskaya E."/>
        </authorList>
    </citation>
    <scope>NUCLEOTIDE SEQUENCE</scope>
</reference>